<evidence type="ECO:0000313" key="7">
    <source>
        <dbReference type="EMBL" id="PSO09435.1"/>
    </source>
</evidence>
<keyword evidence="4" id="KW-0548">Nucleotidyltransferase</keyword>
<dbReference type="PANTHER" id="PTHR43197">
    <property type="entry name" value="UTP--GLUCOSE-1-PHOSPHATE URIDYLYLTRANSFERASE"/>
    <property type="match status" value="1"/>
</dbReference>
<evidence type="ECO:0000256" key="1">
    <source>
        <dbReference type="ARBA" id="ARBA00006890"/>
    </source>
</evidence>
<comment type="caution">
    <text evidence="7">The sequence shown here is derived from an EMBL/GenBank/DDBJ whole genome shotgun (WGS) entry which is preliminary data.</text>
</comment>
<dbReference type="Pfam" id="PF00483">
    <property type="entry name" value="NTP_transferase"/>
    <property type="match status" value="1"/>
</dbReference>
<name>A0A2R6CEU3_9ARCH</name>
<evidence type="ECO:0000256" key="4">
    <source>
        <dbReference type="ARBA" id="ARBA00022695"/>
    </source>
</evidence>
<reference evidence="7 8" key="1">
    <citation type="submission" date="2017-04" db="EMBL/GenBank/DDBJ databases">
        <title>Novel microbial lineages endemic to geothermal iron-oxide mats fill important gaps in the evolutionary history of Archaea.</title>
        <authorList>
            <person name="Jay Z.J."/>
            <person name="Beam J.P."/>
            <person name="Dlakic M."/>
            <person name="Rusch D.B."/>
            <person name="Kozubal M.A."/>
            <person name="Inskeep W.P."/>
        </authorList>
    </citation>
    <scope>NUCLEOTIDE SEQUENCE [LARGE SCALE GENOMIC DNA]</scope>
    <source>
        <strain evidence="7">BE_D</strain>
    </source>
</reference>
<comment type="similarity">
    <text evidence="1">Belongs to the UDPGP type 2 family.</text>
</comment>
<comment type="catalytic activity">
    <reaction evidence="5">
        <text>alpha-D-glucose 1-phosphate + UTP + H(+) = UDP-alpha-D-glucose + diphosphate</text>
        <dbReference type="Rhea" id="RHEA:19889"/>
        <dbReference type="ChEBI" id="CHEBI:15378"/>
        <dbReference type="ChEBI" id="CHEBI:33019"/>
        <dbReference type="ChEBI" id="CHEBI:46398"/>
        <dbReference type="ChEBI" id="CHEBI:58601"/>
        <dbReference type="ChEBI" id="CHEBI:58885"/>
        <dbReference type="EC" id="2.7.7.9"/>
    </reaction>
</comment>
<dbReference type="EC" id="2.7.7.9" evidence="2"/>
<evidence type="ECO:0000256" key="5">
    <source>
        <dbReference type="ARBA" id="ARBA00048128"/>
    </source>
</evidence>
<dbReference type="InterPro" id="IPR029044">
    <property type="entry name" value="Nucleotide-diphossugar_trans"/>
</dbReference>
<accession>A0A2R6CEU3</accession>
<proteinExistence type="inferred from homology"/>
<dbReference type="PANTHER" id="PTHR43197:SF1">
    <property type="entry name" value="UTP--GLUCOSE-1-PHOSPHATE URIDYLYLTRANSFERASE"/>
    <property type="match status" value="1"/>
</dbReference>
<dbReference type="AlphaFoldDB" id="A0A2R6CEU3"/>
<dbReference type="InterPro" id="IPR005771">
    <property type="entry name" value="GalU_uridylyltTrfase_bac/arc"/>
</dbReference>
<dbReference type="GO" id="GO:0006011">
    <property type="term" value="P:UDP-alpha-D-glucose metabolic process"/>
    <property type="evidence" value="ECO:0007669"/>
    <property type="project" value="InterPro"/>
</dbReference>
<keyword evidence="3" id="KW-0808">Transferase</keyword>
<evidence type="ECO:0000259" key="6">
    <source>
        <dbReference type="Pfam" id="PF00483"/>
    </source>
</evidence>
<evidence type="ECO:0000313" key="8">
    <source>
        <dbReference type="Proteomes" id="UP000242015"/>
    </source>
</evidence>
<feature type="domain" description="Nucleotidyl transferase" evidence="6">
    <location>
        <begin position="8"/>
        <end position="282"/>
    </location>
</feature>
<organism evidence="7 8">
    <name type="scientific">Candidatus Marsarchaeota G2 archaeon BE_D</name>
    <dbReference type="NCBI Taxonomy" id="1978158"/>
    <lineage>
        <taxon>Archaea</taxon>
        <taxon>Candidatus Marsarchaeota</taxon>
        <taxon>Candidatus Marsarchaeota group 2</taxon>
    </lineage>
</organism>
<sequence length="301" mass="33428">MYVLKIEKAVITAAGEGSRMLPLTRGIRKEMLPLCAKSRSDGLTLKPLVQIILEELYALGLRSFCFVVRRGEHMIKDYFTLRETYLKYLKRMGKLSEDLEALRQILSDVNLEFVYQPLPKGFGDAVRRAADFVGDDPFVLHAGDGLILNGRQVYAGLVDAFLRTQASGMLLTRLVNNPTKYGVVSGRFEVVNGSRVFYVDGVVEKPTSPPSNMALVAVYVFDHTIMDALQATLAGPTGEVELTDGIMHLIRRNGRVYALELDEVKYKWLSVGTPEGYLKALEITRLSVEGSLAYANRSSGI</sequence>
<dbReference type="Proteomes" id="UP000242015">
    <property type="component" value="Unassembled WGS sequence"/>
</dbReference>
<evidence type="ECO:0000256" key="3">
    <source>
        <dbReference type="ARBA" id="ARBA00022679"/>
    </source>
</evidence>
<dbReference type="Gene3D" id="3.90.550.10">
    <property type="entry name" value="Spore Coat Polysaccharide Biosynthesis Protein SpsA, Chain A"/>
    <property type="match status" value="1"/>
</dbReference>
<dbReference type="EMBL" id="NEXF01000003">
    <property type="protein sequence ID" value="PSO09435.1"/>
    <property type="molecule type" value="Genomic_DNA"/>
</dbReference>
<gene>
    <name evidence="7" type="ORF">B9Q04_00400</name>
</gene>
<evidence type="ECO:0000256" key="2">
    <source>
        <dbReference type="ARBA" id="ARBA00012415"/>
    </source>
</evidence>
<dbReference type="GO" id="GO:0003983">
    <property type="term" value="F:UTP:glucose-1-phosphate uridylyltransferase activity"/>
    <property type="evidence" value="ECO:0007669"/>
    <property type="project" value="UniProtKB-EC"/>
</dbReference>
<dbReference type="InterPro" id="IPR005835">
    <property type="entry name" value="NTP_transferase_dom"/>
</dbReference>
<dbReference type="SUPFAM" id="SSF53448">
    <property type="entry name" value="Nucleotide-diphospho-sugar transferases"/>
    <property type="match status" value="1"/>
</dbReference>
<protein>
    <recommendedName>
        <fullName evidence="2">UTP--glucose-1-phosphate uridylyltransferase</fullName>
        <ecNumber evidence="2">2.7.7.9</ecNumber>
    </recommendedName>
</protein>